<dbReference type="GO" id="GO:0030091">
    <property type="term" value="P:protein repair"/>
    <property type="evidence" value="ECO:0007669"/>
    <property type="project" value="InterPro"/>
</dbReference>
<comment type="caution">
    <text evidence="3">Lacks conserved residue(s) required for the propagation of feature annotation.</text>
</comment>
<sequence>MARTYGKSDEAIAALTPEQFRVTQQSGTERPGTGAYLDNKEAGIYVDIVSGEPLFASSDKYESGCGWPSFTKPIEPAHVNELRDTTHGMIRTEVRSAHGDSHLGHVFPDGPTDRGGLRYCINSASLRFVHRDDMVAQGYGDYLNQVEEVA</sequence>
<dbReference type="RefSeq" id="WP_106514882.1">
    <property type="nucleotide sequence ID" value="NZ_PXYI01000007.1"/>
</dbReference>
<dbReference type="Gene3D" id="2.170.150.20">
    <property type="entry name" value="Peptide methionine sulfoxide reductase"/>
    <property type="match status" value="1"/>
</dbReference>
<dbReference type="Pfam" id="PF01641">
    <property type="entry name" value="SelR"/>
    <property type="match status" value="1"/>
</dbReference>
<evidence type="ECO:0000256" key="3">
    <source>
        <dbReference type="HAMAP-Rule" id="MF_01400"/>
    </source>
</evidence>
<dbReference type="PANTHER" id="PTHR10173">
    <property type="entry name" value="METHIONINE SULFOXIDE REDUCTASE"/>
    <property type="match status" value="1"/>
</dbReference>
<comment type="similarity">
    <text evidence="3">Belongs to the MsrB Met sulfoxide reductase family.</text>
</comment>
<keyword evidence="6" id="KW-1185">Reference proteome</keyword>
<evidence type="ECO:0000313" key="6">
    <source>
        <dbReference type="Proteomes" id="UP000241167"/>
    </source>
</evidence>
<comment type="catalytic activity">
    <reaction evidence="2 3">
        <text>L-methionyl-[protein] + [thioredoxin]-disulfide + H2O = L-methionyl-(R)-S-oxide-[protein] + [thioredoxin]-dithiol</text>
        <dbReference type="Rhea" id="RHEA:24164"/>
        <dbReference type="Rhea" id="RHEA-COMP:10698"/>
        <dbReference type="Rhea" id="RHEA-COMP:10700"/>
        <dbReference type="Rhea" id="RHEA-COMP:12313"/>
        <dbReference type="Rhea" id="RHEA-COMP:12314"/>
        <dbReference type="ChEBI" id="CHEBI:15377"/>
        <dbReference type="ChEBI" id="CHEBI:16044"/>
        <dbReference type="ChEBI" id="CHEBI:29950"/>
        <dbReference type="ChEBI" id="CHEBI:45764"/>
        <dbReference type="ChEBI" id="CHEBI:50058"/>
        <dbReference type="EC" id="1.8.4.12"/>
    </reaction>
</comment>
<dbReference type="FunFam" id="2.170.150.20:FF:000003">
    <property type="entry name" value="Peptide methionine sulfoxide reductase MsrB"/>
    <property type="match status" value="1"/>
</dbReference>
<dbReference type="InterPro" id="IPR028427">
    <property type="entry name" value="Met_Sox_Rdtase_MsrB"/>
</dbReference>
<dbReference type="EMBL" id="PXYI01000007">
    <property type="protein sequence ID" value="PSJ38151.1"/>
    <property type="molecule type" value="Genomic_DNA"/>
</dbReference>
<dbReference type="EC" id="1.8.4.12" evidence="3"/>
<comment type="caution">
    <text evidence="5">The sequence shown here is derived from an EMBL/GenBank/DDBJ whole genome shotgun (WGS) entry which is preliminary data.</text>
</comment>
<dbReference type="AlphaFoldDB" id="A0A2P7QJM4"/>
<feature type="domain" description="MsrB" evidence="4">
    <location>
        <begin position="8"/>
        <end position="131"/>
    </location>
</feature>
<proteinExistence type="inferred from homology"/>
<dbReference type="Proteomes" id="UP000241167">
    <property type="component" value="Unassembled WGS sequence"/>
</dbReference>
<evidence type="ECO:0000256" key="1">
    <source>
        <dbReference type="ARBA" id="ARBA00023002"/>
    </source>
</evidence>
<keyword evidence="1 3" id="KW-0560">Oxidoreductase</keyword>
<dbReference type="GO" id="GO:0005737">
    <property type="term" value="C:cytoplasm"/>
    <property type="evidence" value="ECO:0007669"/>
    <property type="project" value="TreeGrafter"/>
</dbReference>
<reference evidence="5 6" key="1">
    <citation type="submission" date="2018-03" db="EMBL/GenBank/DDBJ databases">
        <title>The draft genome of Sphingosinicella sp. GL-C-18.</title>
        <authorList>
            <person name="Liu L."/>
            <person name="Li L."/>
            <person name="Liang L."/>
            <person name="Zhang X."/>
            <person name="Wang T."/>
        </authorList>
    </citation>
    <scope>NUCLEOTIDE SEQUENCE [LARGE SCALE GENOMIC DNA]</scope>
    <source>
        <strain evidence="5 6">GL-C-18</strain>
    </source>
</reference>
<evidence type="ECO:0000256" key="2">
    <source>
        <dbReference type="ARBA" id="ARBA00048488"/>
    </source>
</evidence>
<feature type="active site" description="Nucleophile" evidence="3">
    <location>
        <position position="120"/>
    </location>
</feature>
<dbReference type="PANTHER" id="PTHR10173:SF59">
    <property type="entry name" value="PEPTIDE METHIONINE SULFOXIDE REDUCTASE MSRA_MSRB"/>
    <property type="match status" value="1"/>
</dbReference>
<gene>
    <name evidence="3 5" type="primary">msrB</name>
    <name evidence="5" type="ORF">C7I55_20510</name>
</gene>
<dbReference type="InterPro" id="IPR011057">
    <property type="entry name" value="Mss4-like_sf"/>
</dbReference>
<accession>A0A2P7QJM4</accession>
<dbReference type="PROSITE" id="PS51790">
    <property type="entry name" value="MSRB"/>
    <property type="match status" value="1"/>
</dbReference>
<evidence type="ECO:0000313" key="5">
    <source>
        <dbReference type="EMBL" id="PSJ38151.1"/>
    </source>
</evidence>
<name>A0A2P7QJM4_9SPHN</name>
<dbReference type="GO" id="GO:0006979">
    <property type="term" value="P:response to oxidative stress"/>
    <property type="evidence" value="ECO:0007669"/>
    <property type="project" value="InterPro"/>
</dbReference>
<dbReference type="InterPro" id="IPR002579">
    <property type="entry name" value="Met_Sox_Rdtase_MsrB_dom"/>
</dbReference>
<dbReference type="NCBIfam" id="TIGR00357">
    <property type="entry name" value="peptide-methionine (R)-S-oxide reductase MsrB"/>
    <property type="match status" value="1"/>
</dbReference>
<evidence type="ECO:0000259" key="4">
    <source>
        <dbReference type="PROSITE" id="PS51790"/>
    </source>
</evidence>
<organism evidence="5 6">
    <name type="scientific">Allosphingosinicella deserti</name>
    <dbReference type="NCBI Taxonomy" id="2116704"/>
    <lineage>
        <taxon>Bacteria</taxon>
        <taxon>Pseudomonadati</taxon>
        <taxon>Pseudomonadota</taxon>
        <taxon>Alphaproteobacteria</taxon>
        <taxon>Sphingomonadales</taxon>
        <taxon>Sphingomonadaceae</taxon>
        <taxon>Allosphingosinicella</taxon>
    </lineage>
</organism>
<dbReference type="SUPFAM" id="SSF51316">
    <property type="entry name" value="Mss4-like"/>
    <property type="match status" value="1"/>
</dbReference>
<dbReference type="GO" id="GO:0033743">
    <property type="term" value="F:peptide-methionine (R)-S-oxide reductase activity"/>
    <property type="evidence" value="ECO:0007669"/>
    <property type="project" value="UniProtKB-UniRule"/>
</dbReference>
<dbReference type="HAMAP" id="MF_01400">
    <property type="entry name" value="MsrB"/>
    <property type="match status" value="1"/>
</dbReference>
<protein>
    <recommendedName>
        <fullName evidence="3">Peptide methionine sulfoxide reductase MsrB</fullName>
        <ecNumber evidence="3">1.8.4.12</ecNumber>
    </recommendedName>
    <alternativeName>
        <fullName evidence="3">Peptide-methionine (R)-S-oxide reductase</fullName>
    </alternativeName>
</protein>
<dbReference type="OrthoDB" id="9785497at2"/>